<accession>A0A0L8H7T1</accession>
<dbReference type="EMBL" id="KQ418919">
    <property type="protein sequence ID" value="KOF85346.1"/>
    <property type="molecule type" value="Genomic_DNA"/>
</dbReference>
<name>A0A0L8H7T1_OCTBM</name>
<proteinExistence type="predicted"/>
<organism evidence="1">
    <name type="scientific">Octopus bimaculoides</name>
    <name type="common">California two-spotted octopus</name>
    <dbReference type="NCBI Taxonomy" id="37653"/>
    <lineage>
        <taxon>Eukaryota</taxon>
        <taxon>Metazoa</taxon>
        <taxon>Spiralia</taxon>
        <taxon>Lophotrochozoa</taxon>
        <taxon>Mollusca</taxon>
        <taxon>Cephalopoda</taxon>
        <taxon>Coleoidea</taxon>
        <taxon>Octopodiformes</taxon>
        <taxon>Octopoda</taxon>
        <taxon>Incirrata</taxon>
        <taxon>Octopodidae</taxon>
        <taxon>Octopus</taxon>
    </lineage>
</organism>
<dbReference type="AlphaFoldDB" id="A0A0L8H7T1"/>
<gene>
    <name evidence="1" type="ORF">OCBIM_22020474mg</name>
</gene>
<sequence>MYTYMLYIYVQMHSMHCSKNLFFHSKLRLSHSVSTKKNLSCFLSFPFLAQSVSQLEGLHRLEMEQNRHNLYMVWL</sequence>
<protein>
    <submittedName>
        <fullName evidence="1">Uncharacterized protein</fullName>
    </submittedName>
</protein>
<reference evidence="1" key="1">
    <citation type="submission" date="2015-07" db="EMBL/GenBank/DDBJ databases">
        <title>MeaNS - Measles Nucleotide Surveillance Program.</title>
        <authorList>
            <person name="Tran T."/>
            <person name="Druce J."/>
        </authorList>
    </citation>
    <scope>NUCLEOTIDE SEQUENCE</scope>
    <source>
        <strain evidence="1">UCB-OBI-ISO-001</strain>
        <tissue evidence="1">Gonad</tissue>
    </source>
</reference>
<evidence type="ECO:0000313" key="1">
    <source>
        <dbReference type="EMBL" id="KOF85346.1"/>
    </source>
</evidence>